<evidence type="ECO:0000313" key="2">
    <source>
        <dbReference type="EMBL" id="GAA4213224.1"/>
    </source>
</evidence>
<dbReference type="SUPFAM" id="SSF53167">
    <property type="entry name" value="Purine and uridine phosphorylases"/>
    <property type="match status" value="1"/>
</dbReference>
<dbReference type="EMBL" id="BAABBY010000015">
    <property type="protein sequence ID" value="GAA4213224.1"/>
    <property type="molecule type" value="Genomic_DNA"/>
</dbReference>
<proteinExistence type="predicted"/>
<dbReference type="Gene3D" id="3.40.50.1580">
    <property type="entry name" value="Nucleoside phosphorylase domain"/>
    <property type="match status" value="1"/>
</dbReference>
<evidence type="ECO:0000259" key="1">
    <source>
        <dbReference type="Pfam" id="PF01048"/>
    </source>
</evidence>
<gene>
    <name evidence="2" type="ORF">GCM10022289_45090</name>
</gene>
<dbReference type="Pfam" id="PF01048">
    <property type="entry name" value="PNP_UDP_1"/>
    <property type="match status" value="1"/>
</dbReference>
<reference evidence="3" key="1">
    <citation type="journal article" date="2019" name="Int. J. Syst. Evol. Microbiol.">
        <title>The Global Catalogue of Microorganisms (GCM) 10K type strain sequencing project: providing services to taxonomists for standard genome sequencing and annotation.</title>
        <authorList>
            <consortium name="The Broad Institute Genomics Platform"/>
            <consortium name="The Broad Institute Genome Sequencing Center for Infectious Disease"/>
            <person name="Wu L."/>
            <person name="Ma J."/>
        </authorList>
    </citation>
    <scope>NUCLEOTIDE SEQUENCE [LARGE SCALE GENOMIC DNA]</scope>
    <source>
        <strain evidence="3">JCM 17626</strain>
    </source>
</reference>
<sequence>MEHQYDLSKPLHIFFNETPINEKDNSDSQTKNFSQLIANIPKIQYLEIEYKIEKFLLLLSLMPDELEIYVWIHPNIKRTMGSDTEYPPLIVADSLRVNHPEIRFRLISRHPLSAPAEIKSKYTIDQITTIIGLDIQPQKLSEIRKTRVISKNTSSKKTVDFAIVTALFKDEFESLVEVFNLEKDAKVNLGGKSVYTGKLKSYPEKNIVAVYQTDVGITEASALVTEVIREFKPRYVFMTGVCGGAVGTKLGTVVIAKYIFRFHKGKLEDDRFLRELEFVKIDELLIRSVKEGDSKNINLVKAQLIGSPTLNERFHKFNFQSLKSIIDPMACTEYVVDKKDYFKEVIQSIDRKATAVEMESYGVARATETSGRGETKALIIKSVMDNTTAKNDKAKGYASYTSAMYLNALLESGTIV</sequence>
<dbReference type="InterPro" id="IPR035994">
    <property type="entry name" value="Nucleoside_phosphorylase_sf"/>
</dbReference>
<feature type="domain" description="Nucleoside phosphorylase" evidence="1">
    <location>
        <begin position="161"/>
        <end position="392"/>
    </location>
</feature>
<accession>A0ABP8BQ19</accession>
<protein>
    <recommendedName>
        <fullName evidence="1">Nucleoside phosphorylase domain-containing protein</fullName>
    </recommendedName>
</protein>
<name>A0ABP8BQ19_9SPHI</name>
<comment type="caution">
    <text evidence="2">The sequence shown here is derived from an EMBL/GenBank/DDBJ whole genome shotgun (WGS) entry which is preliminary data.</text>
</comment>
<dbReference type="RefSeq" id="WP_344853690.1">
    <property type="nucleotide sequence ID" value="NZ_BAABBY010000015.1"/>
</dbReference>
<keyword evidence="3" id="KW-1185">Reference proteome</keyword>
<evidence type="ECO:0000313" key="3">
    <source>
        <dbReference type="Proteomes" id="UP001501772"/>
    </source>
</evidence>
<dbReference type="Proteomes" id="UP001501772">
    <property type="component" value="Unassembled WGS sequence"/>
</dbReference>
<dbReference type="PANTHER" id="PTHR46832:SF1">
    <property type="entry name" value="5'-METHYLTHIOADENOSINE_S-ADENOSYLHOMOCYSTEINE NUCLEOSIDASE"/>
    <property type="match status" value="1"/>
</dbReference>
<dbReference type="InterPro" id="IPR000845">
    <property type="entry name" value="Nucleoside_phosphorylase_d"/>
</dbReference>
<dbReference type="PANTHER" id="PTHR46832">
    <property type="entry name" value="5'-METHYLTHIOADENOSINE/S-ADENOSYLHOMOCYSTEINE NUCLEOSIDASE"/>
    <property type="match status" value="1"/>
</dbReference>
<organism evidence="2 3">
    <name type="scientific">Pedobacter jeongneungensis</name>
    <dbReference type="NCBI Taxonomy" id="947309"/>
    <lineage>
        <taxon>Bacteria</taxon>
        <taxon>Pseudomonadati</taxon>
        <taxon>Bacteroidota</taxon>
        <taxon>Sphingobacteriia</taxon>
        <taxon>Sphingobacteriales</taxon>
        <taxon>Sphingobacteriaceae</taxon>
        <taxon>Pedobacter</taxon>
    </lineage>
</organism>